<dbReference type="AlphaFoldDB" id="A0A6I6JDS8"/>
<keyword evidence="6 11" id="KW-0418">Kinase</keyword>
<keyword evidence="12" id="KW-1185">Reference proteome</keyword>
<dbReference type="EMBL" id="CP046400">
    <property type="protein sequence ID" value="QGY40301.1"/>
    <property type="molecule type" value="Genomic_DNA"/>
</dbReference>
<name>A0A6I6JDS8_9BACT</name>
<accession>A0A6I6JDS8</accession>
<dbReference type="Pfam" id="PF00512">
    <property type="entry name" value="HisKA"/>
    <property type="match status" value="1"/>
</dbReference>
<feature type="domain" description="Histidine kinase" evidence="10">
    <location>
        <begin position="90"/>
        <end position="307"/>
    </location>
</feature>
<feature type="transmembrane region" description="Helical" evidence="9">
    <location>
        <begin position="36"/>
        <end position="54"/>
    </location>
</feature>
<keyword evidence="4" id="KW-0808">Transferase</keyword>
<dbReference type="Pfam" id="PF02518">
    <property type="entry name" value="HATPase_c"/>
    <property type="match status" value="1"/>
</dbReference>
<keyword evidence="8" id="KW-0902">Two-component regulatory system</keyword>
<sequence length="311" mass="34370">MNLAKARRVVRAGQYAYPATWLALAALAWARPLREHAFLTAVAVLMAAGLWLLLRTTTRWLVDAAAEQEDLGKQLIHSQRVLALGEISSGIAHEINNPLNIILQEAELMRADLDDVPNSDSEEMKEIREGIEVILSQVRRCSDITHKLLDFARNRKPVCQYANINRLAEDMLTLVERETVPRNIRVVRRLNARLPEVKTDPPLLRQVFLNLLINAVQAVGRDGEIAISTFVRDGMACTEVRDSGPGVAPEDMARIFHPFFTTKPPGEGTGLGLPVSLRIINQLGGDITVDSAPGKGAVFTARIPLTPKRCL</sequence>
<dbReference type="SUPFAM" id="SSF47384">
    <property type="entry name" value="Homodimeric domain of signal transducing histidine kinase"/>
    <property type="match status" value="1"/>
</dbReference>
<keyword evidence="9" id="KW-0472">Membrane</keyword>
<dbReference type="SMART" id="SM00387">
    <property type="entry name" value="HATPase_c"/>
    <property type="match status" value="1"/>
</dbReference>
<dbReference type="InterPro" id="IPR003661">
    <property type="entry name" value="HisK_dim/P_dom"/>
</dbReference>
<keyword evidence="9" id="KW-1133">Transmembrane helix</keyword>
<dbReference type="RefSeq" id="WP_158947522.1">
    <property type="nucleotide sequence ID" value="NZ_CP046400.1"/>
</dbReference>
<evidence type="ECO:0000259" key="10">
    <source>
        <dbReference type="PROSITE" id="PS50109"/>
    </source>
</evidence>
<evidence type="ECO:0000256" key="8">
    <source>
        <dbReference type="ARBA" id="ARBA00023012"/>
    </source>
</evidence>
<evidence type="ECO:0000313" key="12">
    <source>
        <dbReference type="Proteomes" id="UP000428328"/>
    </source>
</evidence>
<dbReference type="InterPro" id="IPR036890">
    <property type="entry name" value="HATPase_C_sf"/>
</dbReference>
<proteinExistence type="predicted"/>
<dbReference type="InterPro" id="IPR005467">
    <property type="entry name" value="His_kinase_dom"/>
</dbReference>
<keyword evidence="5" id="KW-0547">Nucleotide-binding</keyword>
<dbReference type="CDD" id="cd00082">
    <property type="entry name" value="HisKA"/>
    <property type="match status" value="1"/>
</dbReference>
<evidence type="ECO:0000256" key="1">
    <source>
        <dbReference type="ARBA" id="ARBA00000085"/>
    </source>
</evidence>
<dbReference type="PROSITE" id="PS50109">
    <property type="entry name" value="HIS_KIN"/>
    <property type="match status" value="1"/>
</dbReference>
<comment type="catalytic activity">
    <reaction evidence="1">
        <text>ATP + protein L-histidine = ADP + protein N-phospho-L-histidine.</text>
        <dbReference type="EC" id="2.7.13.3"/>
    </reaction>
</comment>
<dbReference type="PANTHER" id="PTHR43065">
    <property type="entry name" value="SENSOR HISTIDINE KINASE"/>
    <property type="match status" value="1"/>
</dbReference>
<gene>
    <name evidence="11" type="ORF">GM415_09245</name>
</gene>
<evidence type="ECO:0000256" key="7">
    <source>
        <dbReference type="ARBA" id="ARBA00022840"/>
    </source>
</evidence>
<evidence type="ECO:0000256" key="6">
    <source>
        <dbReference type="ARBA" id="ARBA00022777"/>
    </source>
</evidence>
<keyword evidence="7" id="KW-0067">ATP-binding</keyword>
<dbReference type="GO" id="GO:0000155">
    <property type="term" value="F:phosphorelay sensor kinase activity"/>
    <property type="evidence" value="ECO:0007669"/>
    <property type="project" value="InterPro"/>
</dbReference>
<dbReference type="EC" id="2.7.13.3" evidence="2"/>
<dbReference type="GO" id="GO:0005524">
    <property type="term" value="F:ATP binding"/>
    <property type="evidence" value="ECO:0007669"/>
    <property type="project" value="UniProtKB-KW"/>
</dbReference>
<keyword evidence="9" id="KW-0812">Transmembrane</keyword>
<protein>
    <recommendedName>
        <fullName evidence="2">histidine kinase</fullName>
        <ecNumber evidence="2">2.7.13.3</ecNumber>
    </recommendedName>
</protein>
<keyword evidence="3" id="KW-0597">Phosphoprotein</keyword>
<dbReference type="SUPFAM" id="SSF55874">
    <property type="entry name" value="ATPase domain of HSP90 chaperone/DNA topoisomerase II/histidine kinase"/>
    <property type="match status" value="1"/>
</dbReference>
<evidence type="ECO:0000313" key="11">
    <source>
        <dbReference type="EMBL" id="QGY40301.1"/>
    </source>
</evidence>
<dbReference type="SMART" id="SM00388">
    <property type="entry name" value="HisKA"/>
    <property type="match status" value="1"/>
</dbReference>
<organism evidence="11 12">
    <name type="scientific">Pseudodesulfovibrio cashew</name>
    <dbReference type="NCBI Taxonomy" id="2678688"/>
    <lineage>
        <taxon>Bacteria</taxon>
        <taxon>Pseudomonadati</taxon>
        <taxon>Thermodesulfobacteriota</taxon>
        <taxon>Desulfovibrionia</taxon>
        <taxon>Desulfovibrionales</taxon>
        <taxon>Desulfovibrionaceae</taxon>
    </lineage>
</organism>
<dbReference type="KEGG" id="psel:GM415_09245"/>
<evidence type="ECO:0000256" key="9">
    <source>
        <dbReference type="SAM" id="Phobius"/>
    </source>
</evidence>
<evidence type="ECO:0000256" key="4">
    <source>
        <dbReference type="ARBA" id="ARBA00022679"/>
    </source>
</evidence>
<feature type="transmembrane region" description="Helical" evidence="9">
    <location>
        <begin position="12"/>
        <end position="30"/>
    </location>
</feature>
<dbReference type="PANTHER" id="PTHR43065:SF10">
    <property type="entry name" value="PEROXIDE STRESS-ACTIVATED HISTIDINE KINASE MAK3"/>
    <property type="match status" value="1"/>
</dbReference>
<reference evidence="11 12" key="1">
    <citation type="submission" date="2019-11" db="EMBL/GenBank/DDBJ databases">
        <authorList>
            <person name="Zheng R.K."/>
            <person name="Sun C.M."/>
        </authorList>
    </citation>
    <scope>NUCLEOTIDE SEQUENCE [LARGE SCALE GENOMIC DNA]</scope>
    <source>
        <strain evidence="11 12">SRB007</strain>
    </source>
</reference>
<dbReference type="InterPro" id="IPR004358">
    <property type="entry name" value="Sig_transdc_His_kin-like_C"/>
</dbReference>
<dbReference type="Gene3D" id="3.30.565.10">
    <property type="entry name" value="Histidine kinase-like ATPase, C-terminal domain"/>
    <property type="match status" value="1"/>
</dbReference>
<evidence type="ECO:0000256" key="2">
    <source>
        <dbReference type="ARBA" id="ARBA00012438"/>
    </source>
</evidence>
<evidence type="ECO:0000256" key="3">
    <source>
        <dbReference type="ARBA" id="ARBA00022553"/>
    </source>
</evidence>
<dbReference type="InterPro" id="IPR003594">
    <property type="entry name" value="HATPase_dom"/>
</dbReference>
<dbReference type="InterPro" id="IPR036097">
    <property type="entry name" value="HisK_dim/P_sf"/>
</dbReference>
<dbReference type="PRINTS" id="PR00344">
    <property type="entry name" value="BCTRLSENSOR"/>
</dbReference>
<evidence type="ECO:0000256" key="5">
    <source>
        <dbReference type="ARBA" id="ARBA00022741"/>
    </source>
</evidence>
<dbReference type="Proteomes" id="UP000428328">
    <property type="component" value="Chromosome"/>
</dbReference>
<dbReference type="Gene3D" id="1.10.287.130">
    <property type="match status" value="1"/>
</dbReference>